<keyword evidence="2" id="KW-0418">Kinase</keyword>
<dbReference type="GO" id="GO:0016301">
    <property type="term" value="F:kinase activity"/>
    <property type="evidence" value="ECO:0007669"/>
    <property type="project" value="UniProtKB-KW"/>
</dbReference>
<reference evidence="3" key="1">
    <citation type="journal article" date="2019" name="Int. J. Syst. Evol. Microbiol.">
        <title>The Global Catalogue of Microorganisms (GCM) 10K type strain sequencing project: providing services to taxonomists for standard genome sequencing and annotation.</title>
        <authorList>
            <consortium name="The Broad Institute Genomics Platform"/>
            <consortium name="The Broad Institute Genome Sequencing Center for Infectious Disease"/>
            <person name="Wu L."/>
            <person name="Ma J."/>
        </authorList>
    </citation>
    <scope>NUCLEOTIDE SEQUENCE [LARGE SCALE GENOMIC DNA]</scope>
    <source>
        <strain evidence="3">KCTC 62164</strain>
    </source>
</reference>
<proteinExistence type="predicted"/>
<keyword evidence="2" id="KW-0808">Transferase</keyword>
<protein>
    <submittedName>
        <fullName evidence="2">HPr kinase/phosphorylase</fullName>
    </submittedName>
</protein>
<gene>
    <name evidence="2" type="ORF">ACFOKA_00435</name>
</gene>
<dbReference type="InterPro" id="IPR011104">
    <property type="entry name" value="Hpr_kin/Pase_C"/>
</dbReference>
<organism evidence="2 3">
    <name type="scientific">Kordiimonas pumila</name>
    <dbReference type="NCBI Taxonomy" id="2161677"/>
    <lineage>
        <taxon>Bacteria</taxon>
        <taxon>Pseudomonadati</taxon>
        <taxon>Pseudomonadota</taxon>
        <taxon>Alphaproteobacteria</taxon>
        <taxon>Kordiimonadales</taxon>
        <taxon>Kordiimonadaceae</taxon>
        <taxon>Kordiimonas</taxon>
    </lineage>
</organism>
<dbReference type="Proteomes" id="UP001595444">
    <property type="component" value="Unassembled WGS sequence"/>
</dbReference>
<evidence type="ECO:0000259" key="1">
    <source>
        <dbReference type="Pfam" id="PF07475"/>
    </source>
</evidence>
<dbReference type="PANTHER" id="PTHR30305">
    <property type="entry name" value="PROTEIN YJDM-RELATED"/>
    <property type="match status" value="1"/>
</dbReference>
<comment type="caution">
    <text evidence="2">The sequence shown here is derived from an EMBL/GenBank/DDBJ whole genome shotgun (WGS) entry which is preliminary data.</text>
</comment>
<keyword evidence="3" id="KW-1185">Reference proteome</keyword>
<dbReference type="Gene3D" id="3.40.50.300">
    <property type="entry name" value="P-loop containing nucleotide triphosphate hydrolases"/>
    <property type="match status" value="1"/>
</dbReference>
<name>A0ABV7D0M8_9PROT</name>
<dbReference type="PANTHER" id="PTHR30305:SF1">
    <property type="entry name" value="HPR KINASE_PHOSPHORYLASE"/>
    <property type="match status" value="1"/>
</dbReference>
<evidence type="ECO:0000313" key="3">
    <source>
        <dbReference type="Proteomes" id="UP001595444"/>
    </source>
</evidence>
<dbReference type="EMBL" id="JBHRSL010000001">
    <property type="protein sequence ID" value="MFC3050362.1"/>
    <property type="molecule type" value="Genomic_DNA"/>
</dbReference>
<feature type="domain" description="HPr kinase/phosphorylase C-terminal" evidence="1">
    <location>
        <begin position="3"/>
        <end position="119"/>
    </location>
</feature>
<accession>A0ABV7D0M8</accession>
<dbReference type="Pfam" id="PF07475">
    <property type="entry name" value="Hpr_kinase_C"/>
    <property type="match status" value="1"/>
</dbReference>
<dbReference type="SUPFAM" id="SSF53795">
    <property type="entry name" value="PEP carboxykinase-like"/>
    <property type="match status" value="1"/>
</dbReference>
<evidence type="ECO:0000313" key="2">
    <source>
        <dbReference type="EMBL" id="MFC3050362.1"/>
    </source>
</evidence>
<dbReference type="InterPro" id="IPR027417">
    <property type="entry name" value="P-loop_NTPase"/>
</dbReference>
<dbReference type="CDD" id="cd01918">
    <property type="entry name" value="HprK_C"/>
    <property type="match status" value="1"/>
</dbReference>
<sequence>MKTYHGTVVDIAGKGVFLRGPSGCGKSDIALRLIDRGASFVADDQILLESRKRGLLATAPQSIRGYLEVRGIGIVSMPVTGGSYIHLVVDLVDLGNVPRLPDTEMIDLCGVKVPRLHLNAFEASAPLKIELAVSDVSRIGGVGPSA</sequence>
<dbReference type="RefSeq" id="WP_194214759.1">
    <property type="nucleotide sequence ID" value="NZ_CP061205.1"/>
</dbReference>